<dbReference type="AlphaFoldDB" id="A0A8H4NCS5"/>
<dbReference type="OrthoDB" id="10598267at2759"/>
<proteinExistence type="predicted"/>
<dbReference type="EMBL" id="WWBZ02000001">
    <property type="protein sequence ID" value="KAF4314276.1"/>
    <property type="molecule type" value="Genomic_DNA"/>
</dbReference>
<feature type="compositionally biased region" description="Low complexity" evidence="1">
    <location>
        <begin position="66"/>
        <end position="79"/>
    </location>
</feature>
<name>A0A8H4NCS5_9PEZI</name>
<evidence type="ECO:0000256" key="1">
    <source>
        <dbReference type="SAM" id="MobiDB-lite"/>
    </source>
</evidence>
<comment type="caution">
    <text evidence="2">The sequence shown here is derived from an EMBL/GenBank/DDBJ whole genome shotgun (WGS) entry which is preliminary data.</text>
</comment>
<accession>A0A8H4NCS5</accession>
<sequence>MIRNSVLFGGLGKVSDGKEKGDDGVDASAEAGQQPQQRRRSSIRMHVLISSVRKLCDSVQQQARQTAAAATGTTRSRSGSKSDIARSKSTENLVATSDEVDVCDSKSVYSVS</sequence>
<feature type="region of interest" description="Disordered" evidence="1">
    <location>
        <begin position="66"/>
        <end position="90"/>
    </location>
</feature>
<reference evidence="2" key="1">
    <citation type="submission" date="2020-04" db="EMBL/GenBank/DDBJ databases">
        <title>Genome Assembly and Annotation of Botryosphaeria dothidea sdau 11-99, a Latent Pathogen of Apple Fruit Ring Rot in China.</title>
        <authorList>
            <person name="Yu C."/>
            <person name="Diao Y."/>
            <person name="Lu Q."/>
            <person name="Zhao J."/>
            <person name="Cui S."/>
            <person name="Peng C."/>
            <person name="He B."/>
            <person name="Liu H."/>
        </authorList>
    </citation>
    <scope>NUCLEOTIDE SEQUENCE [LARGE SCALE GENOMIC DNA]</scope>
    <source>
        <strain evidence="2">Sdau11-99</strain>
    </source>
</reference>
<feature type="region of interest" description="Disordered" evidence="1">
    <location>
        <begin position="1"/>
        <end position="44"/>
    </location>
</feature>
<organism evidence="2 3">
    <name type="scientific">Botryosphaeria dothidea</name>
    <dbReference type="NCBI Taxonomy" id="55169"/>
    <lineage>
        <taxon>Eukaryota</taxon>
        <taxon>Fungi</taxon>
        <taxon>Dikarya</taxon>
        <taxon>Ascomycota</taxon>
        <taxon>Pezizomycotina</taxon>
        <taxon>Dothideomycetes</taxon>
        <taxon>Dothideomycetes incertae sedis</taxon>
        <taxon>Botryosphaeriales</taxon>
        <taxon>Botryosphaeriaceae</taxon>
        <taxon>Botryosphaeria</taxon>
    </lineage>
</organism>
<protein>
    <submittedName>
        <fullName evidence="2">Uncharacterized protein</fullName>
    </submittedName>
</protein>
<gene>
    <name evidence="2" type="ORF">GTA08_BOTSDO00495</name>
</gene>
<evidence type="ECO:0000313" key="2">
    <source>
        <dbReference type="EMBL" id="KAF4314276.1"/>
    </source>
</evidence>
<evidence type="ECO:0000313" key="3">
    <source>
        <dbReference type="Proteomes" id="UP000572817"/>
    </source>
</evidence>
<keyword evidence="3" id="KW-1185">Reference proteome</keyword>
<dbReference type="Proteomes" id="UP000572817">
    <property type="component" value="Unassembled WGS sequence"/>
</dbReference>